<comment type="caution">
    <text evidence="1">The sequence shown here is derived from an EMBL/GenBank/DDBJ whole genome shotgun (WGS) entry which is preliminary data.</text>
</comment>
<dbReference type="EMBL" id="LNTY01000034">
    <property type="protein sequence ID" value="KXF81676.1"/>
    <property type="molecule type" value="Genomic_DNA"/>
</dbReference>
<dbReference type="SUPFAM" id="SSF52210">
    <property type="entry name" value="Succinyl-CoA synthetase domains"/>
    <property type="match status" value="1"/>
</dbReference>
<protein>
    <submittedName>
        <fullName evidence="1">Uncharacterized protein</fullName>
    </submittedName>
</protein>
<sequence length="123" mass="13575">MSSKKVALFGWHPDVVNYEKWPGMSAEKLRAALEGDRANLLSLGYEVDLHYIRDGDTAYDAASAALADTNYDCVLIGAGVRRDDDHFLTFEKLVNAVHKAAPQATICFNTNPSDTADAIKRWT</sequence>
<reference evidence="1 2" key="1">
    <citation type="submission" date="2015-11" db="EMBL/GenBank/DDBJ databases">
        <title>Genomic Taxonomy of the Vibrionaceae.</title>
        <authorList>
            <person name="Gomez-Gil B."/>
            <person name="Enciso-Ibarra J."/>
        </authorList>
    </citation>
    <scope>NUCLEOTIDE SEQUENCE [LARGE SCALE GENOMIC DNA]</scope>
    <source>
        <strain evidence="1 2">CAIM 912</strain>
    </source>
</reference>
<dbReference type="STRING" id="294935.ATN88_03190"/>
<keyword evidence="2" id="KW-1185">Reference proteome</keyword>
<dbReference type="OrthoDB" id="1495085at2"/>
<dbReference type="AlphaFoldDB" id="A0A135I8A8"/>
<organism evidence="1 2">
    <name type="scientific">Enterovibrio coralii</name>
    <dbReference type="NCBI Taxonomy" id="294935"/>
    <lineage>
        <taxon>Bacteria</taxon>
        <taxon>Pseudomonadati</taxon>
        <taxon>Pseudomonadota</taxon>
        <taxon>Gammaproteobacteria</taxon>
        <taxon>Vibrionales</taxon>
        <taxon>Vibrionaceae</taxon>
        <taxon>Enterovibrio</taxon>
    </lineage>
</organism>
<dbReference type="RefSeq" id="WP_067417164.1">
    <property type="nucleotide sequence ID" value="NZ_LNTY01000034.1"/>
</dbReference>
<proteinExistence type="predicted"/>
<evidence type="ECO:0000313" key="2">
    <source>
        <dbReference type="Proteomes" id="UP000070529"/>
    </source>
</evidence>
<name>A0A135I8A8_9GAMM</name>
<dbReference type="InterPro" id="IPR016102">
    <property type="entry name" value="Succinyl-CoA_synth-like"/>
</dbReference>
<evidence type="ECO:0000313" key="1">
    <source>
        <dbReference type="EMBL" id="KXF81676.1"/>
    </source>
</evidence>
<gene>
    <name evidence="1" type="ORF">ATN88_03190</name>
</gene>
<accession>A0A135I8A8</accession>
<dbReference type="Proteomes" id="UP000070529">
    <property type="component" value="Unassembled WGS sequence"/>
</dbReference>